<dbReference type="RefSeq" id="WP_015805039.1">
    <property type="nucleotide sequence ID" value="NC_013093.1"/>
</dbReference>
<organism evidence="1 2">
    <name type="scientific">Actinosynnema mirum (strain ATCC 29888 / DSM 43827 / JCM 3225 / NBRC 14064 / NCIMB 13271 / NRRL B-12336 / IMRU 3971 / 101)</name>
    <dbReference type="NCBI Taxonomy" id="446462"/>
    <lineage>
        <taxon>Bacteria</taxon>
        <taxon>Bacillati</taxon>
        <taxon>Actinomycetota</taxon>
        <taxon>Actinomycetes</taxon>
        <taxon>Pseudonocardiales</taxon>
        <taxon>Pseudonocardiaceae</taxon>
        <taxon>Actinosynnema</taxon>
    </lineage>
</organism>
<evidence type="ECO:0000313" key="1">
    <source>
        <dbReference type="EMBL" id="ACU40156.1"/>
    </source>
</evidence>
<protein>
    <submittedName>
        <fullName evidence="1">Uncharacterized protein</fullName>
    </submittedName>
</protein>
<dbReference type="AlphaFoldDB" id="C6WJ80"/>
<keyword evidence="2" id="KW-1185">Reference proteome</keyword>
<dbReference type="STRING" id="446462.Amir_6354"/>
<dbReference type="Proteomes" id="UP000002213">
    <property type="component" value="Chromosome"/>
</dbReference>
<proteinExistence type="predicted"/>
<sequence length="118" mass="12647">MKRYWIDLRCQVAPRQGSITPEALDVHLDDLMDALMDEPDAVDPDLTATLTTGEVTISLGVDAASNSEALTRAMGITHSAIHKIGAAFGTETPPHEGELGFHENFDARVRTTSAATCP</sequence>
<reference evidence="1 2" key="1">
    <citation type="journal article" date="2009" name="Stand. Genomic Sci.">
        <title>Complete genome sequence of Actinosynnema mirum type strain (101).</title>
        <authorList>
            <person name="Land M."/>
            <person name="Lapidus A."/>
            <person name="Mayilraj S."/>
            <person name="Chen F."/>
            <person name="Copeland A."/>
            <person name="Del Rio T.G."/>
            <person name="Nolan M."/>
            <person name="Lucas S."/>
            <person name="Tice H."/>
            <person name="Cheng J.F."/>
            <person name="Chertkov O."/>
            <person name="Bruce D."/>
            <person name="Goodwin L."/>
            <person name="Pitluck S."/>
            <person name="Rohde M."/>
            <person name="Goker M."/>
            <person name="Pati A."/>
            <person name="Ivanova N."/>
            <person name="Mavromatis K."/>
            <person name="Chen A."/>
            <person name="Palaniappan K."/>
            <person name="Hauser L."/>
            <person name="Chang Y.J."/>
            <person name="Jeffries C.C."/>
            <person name="Brettin T."/>
            <person name="Detter J.C."/>
            <person name="Han C."/>
            <person name="Chain P."/>
            <person name="Tindall B.J."/>
            <person name="Bristow J."/>
            <person name="Eisen J.A."/>
            <person name="Markowitz V."/>
            <person name="Hugenholtz P."/>
            <person name="Kyrpides N.C."/>
            <person name="Klenk H.P."/>
        </authorList>
    </citation>
    <scope>NUCLEOTIDE SEQUENCE [LARGE SCALE GENOMIC DNA]</scope>
    <source>
        <strain evidence="2">ATCC 29888 / DSM 43827 / JCM 3225 / NBRC 14064 / NCIMB 13271 / NRRL B-12336 / IMRU 3971 / 101</strain>
    </source>
</reference>
<evidence type="ECO:0000313" key="2">
    <source>
        <dbReference type="Proteomes" id="UP000002213"/>
    </source>
</evidence>
<dbReference type="EMBL" id="CP001630">
    <property type="protein sequence ID" value="ACU40156.1"/>
    <property type="molecule type" value="Genomic_DNA"/>
</dbReference>
<name>C6WJ80_ACTMD</name>
<gene>
    <name evidence="1" type="ordered locus">Amir_6354</name>
</gene>
<dbReference type="KEGG" id="ami:Amir_6354"/>
<accession>C6WJ80</accession>
<dbReference type="HOGENOM" id="CLU_2068097_0_0_11"/>